<reference evidence="3 4" key="2">
    <citation type="submission" date="2024-07" db="EMBL/GenBank/DDBJ databases">
        <authorList>
            <person name="Akdeniz Z."/>
        </authorList>
    </citation>
    <scope>NUCLEOTIDE SEQUENCE [LARGE SCALE GENOMIC DNA]</scope>
</reference>
<comment type="caution">
    <text evidence="2">The sequence shown here is derived from an EMBL/GenBank/DDBJ whole genome shotgun (WGS) entry which is preliminary data.</text>
</comment>
<dbReference type="EMBL" id="CAXDID020000083">
    <property type="protein sequence ID" value="CAL6019607.1"/>
    <property type="molecule type" value="Genomic_DNA"/>
</dbReference>
<feature type="transmembrane region" description="Helical" evidence="1">
    <location>
        <begin position="120"/>
        <end position="139"/>
    </location>
</feature>
<sequence>MEWCETKQKRHLFFMLLISLSLMAIFLSISFTAFSSVVWVTFRLRQSTDCGPSWAKISFCLSTWSCLLSTSRSFLVTTILSSSCLMSVCFWFTSWSYFFLFSYRFKFCCTLTIECRGAQAWTKIVLDLNYILMLIYVYIHYHFCQSTFFNFFTLLEIQQKYQQLTALSLLRTGTFHYNQTLNEELQLLSQFISHLWKNLLVCQYFK</sequence>
<evidence type="ECO:0000313" key="4">
    <source>
        <dbReference type="Proteomes" id="UP001642409"/>
    </source>
</evidence>
<evidence type="ECO:0000256" key="1">
    <source>
        <dbReference type="SAM" id="Phobius"/>
    </source>
</evidence>
<keyword evidence="1" id="KW-0472">Membrane</keyword>
<keyword evidence="4" id="KW-1185">Reference proteome</keyword>
<protein>
    <submittedName>
        <fullName evidence="3">Hypothetical_protein</fullName>
    </submittedName>
</protein>
<dbReference type="Proteomes" id="UP001642409">
    <property type="component" value="Unassembled WGS sequence"/>
</dbReference>
<reference evidence="2" key="1">
    <citation type="submission" date="2023-06" db="EMBL/GenBank/DDBJ databases">
        <authorList>
            <person name="Kurt Z."/>
        </authorList>
    </citation>
    <scope>NUCLEOTIDE SEQUENCE</scope>
</reference>
<proteinExistence type="predicted"/>
<keyword evidence="1" id="KW-1133">Transmembrane helix</keyword>
<feature type="transmembrane region" description="Helical" evidence="1">
    <location>
        <begin position="74"/>
        <end position="100"/>
    </location>
</feature>
<gene>
    <name evidence="3" type="ORF">HINF_LOCUS27031</name>
    <name evidence="2" type="ORF">HINF_LOCUS31777</name>
</gene>
<dbReference type="AlphaFoldDB" id="A0AA86Q089"/>
<accession>A0AA86Q089</accession>
<organism evidence="2">
    <name type="scientific">Hexamita inflata</name>
    <dbReference type="NCBI Taxonomy" id="28002"/>
    <lineage>
        <taxon>Eukaryota</taxon>
        <taxon>Metamonada</taxon>
        <taxon>Diplomonadida</taxon>
        <taxon>Hexamitidae</taxon>
        <taxon>Hexamitinae</taxon>
        <taxon>Hexamita</taxon>
    </lineage>
</organism>
<keyword evidence="1" id="KW-0812">Transmembrane</keyword>
<evidence type="ECO:0000313" key="2">
    <source>
        <dbReference type="EMBL" id="CAI9944132.1"/>
    </source>
</evidence>
<evidence type="ECO:0000313" key="3">
    <source>
        <dbReference type="EMBL" id="CAL6019607.1"/>
    </source>
</evidence>
<name>A0AA86Q089_9EUKA</name>
<feature type="transmembrane region" description="Helical" evidence="1">
    <location>
        <begin position="12"/>
        <end position="34"/>
    </location>
</feature>
<dbReference type="EMBL" id="CATOUU010000721">
    <property type="protein sequence ID" value="CAI9944132.1"/>
    <property type="molecule type" value="Genomic_DNA"/>
</dbReference>